<dbReference type="SMART" id="SM00342">
    <property type="entry name" value="HTH_ARAC"/>
    <property type="match status" value="1"/>
</dbReference>
<keyword evidence="1" id="KW-0805">Transcription regulation</keyword>
<evidence type="ECO:0000313" key="5">
    <source>
        <dbReference type="EMBL" id="GAA2370070.1"/>
    </source>
</evidence>
<evidence type="ECO:0000259" key="4">
    <source>
        <dbReference type="PROSITE" id="PS01124"/>
    </source>
</evidence>
<dbReference type="PANTHER" id="PTHR46796">
    <property type="entry name" value="HTH-TYPE TRANSCRIPTIONAL ACTIVATOR RHAS-RELATED"/>
    <property type="match status" value="1"/>
</dbReference>
<dbReference type="InterPro" id="IPR018062">
    <property type="entry name" value="HTH_AraC-typ_CS"/>
</dbReference>
<feature type="domain" description="HTH araC/xylS-type" evidence="4">
    <location>
        <begin position="209"/>
        <end position="305"/>
    </location>
</feature>
<keyword evidence="2" id="KW-0238">DNA-binding</keyword>
<keyword evidence="6" id="KW-1185">Reference proteome</keyword>
<evidence type="ECO:0000313" key="6">
    <source>
        <dbReference type="Proteomes" id="UP001501444"/>
    </source>
</evidence>
<dbReference type="PANTHER" id="PTHR46796:SF13">
    <property type="entry name" value="HTH-TYPE TRANSCRIPTIONAL ACTIVATOR RHAS"/>
    <property type="match status" value="1"/>
</dbReference>
<keyword evidence="3" id="KW-0804">Transcription</keyword>
<sequence>MDVAFPDSVERRVVEEFASAVLVAAVQRALAGDGIPVVVPPLSGALLPLEAKRRTLARVSEAHGLLPLLRVGLFLAELPPDPAISALLASDTPHDLFARWSRLERFTHSRHRVVIREAGPKYLIAEHVGPPAAPPEPAEDALILGVLAALTAAIGGQAVTVRLGSDSAPVVFAKGVFMEPPPGHGTALWHFTWSSLASTVHPAGTDAASHARRILAGDLGRRWTLGGLAAELATSTRSLQRRLRADGGFNALLSATRAEAAADLLMNSEHPLSIVGFASGYADQPHLTRDFKRRTAMTPLAYRSAFASSATAPIDS</sequence>
<evidence type="ECO:0000256" key="1">
    <source>
        <dbReference type="ARBA" id="ARBA00023015"/>
    </source>
</evidence>
<dbReference type="InterPro" id="IPR050204">
    <property type="entry name" value="AraC_XylS_family_regulators"/>
</dbReference>
<name>A0ABN3H5W5_9ACTN</name>
<evidence type="ECO:0000256" key="3">
    <source>
        <dbReference type="ARBA" id="ARBA00023163"/>
    </source>
</evidence>
<accession>A0ABN3H5W5</accession>
<dbReference type="EMBL" id="BAAARV010000069">
    <property type="protein sequence ID" value="GAA2370070.1"/>
    <property type="molecule type" value="Genomic_DNA"/>
</dbReference>
<dbReference type="Gene3D" id="1.10.10.60">
    <property type="entry name" value="Homeodomain-like"/>
    <property type="match status" value="1"/>
</dbReference>
<dbReference type="Pfam" id="PF12833">
    <property type="entry name" value="HTH_18"/>
    <property type="match status" value="1"/>
</dbReference>
<dbReference type="Proteomes" id="UP001501444">
    <property type="component" value="Unassembled WGS sequence"/>
</dbReference>
<comment type="caution">
    <text evidence="5">The sequence shown here is derived from an EMBL/GenBank/DDBJ whole genome shotgun (WGS) entry which is preliminary data.</text>
</comment>
<reference evidence="5 6" key="1">
    <citation type="journal article" date="2019" name="Int. J. Syst. Evol. Microbiol.">
        <title>The Global Catalogue of Microorganisms (GCM) 10K type strain sequencing project: providing services to taxonomists for standard genome sequencing and annotation.</title>
        <authorList>
            <consortium name="The Broad Institute Genomics Platform"/>
            <consortium name="The Broad Institute Genome Sequencing Center for Infectious Disease"/>
            <person name="Wu L."/>
            <person name="Ma J."/>
        </authorList>
    </citation>
    <scope>NUCLEOTIDE SEQUENCE [LARGE SCALE GENOMIC DNA]</scope>
    <source>
        <strain evidence="5 6">JCM 3272</strain>
    </source>
</reference>
<organism evidence="5 6">
    <name type="scientific">Dactylosporangium salmoneum</name>
    <dbReference type="NCBI Taxonomy" id="53361"/>
    <lineage>
        <taxon>Bacteria</taxon>
        <taxon>Bacillati</taxon>
        <taxon>Actinomycetota</taxon>
        <taxon>Actinomycetes</taxon>
        <taxon>Micromonosporales</taxon>
        <taxon>Micromonosporaceae</taxon>
        <taxon>Dactylosporangium</taxon>
    </lineage>
</organism>
<gene>
    <name evidence="5" type="ORF">GCM10010170_070930</name>
</gene>
<proteinExistence type="predicted"/>
<dbReference type="PROSITE" id="PS00041">
    <property type="entry name" value="HTH_ARAC_FAMILY_1"/>
    <property type="match status" value="1"/>
</dbReference>
<protein>
    <recommendedName>
        <fullName evidence="4">HTH araC/xylS-type domain-containing protein</fullName>
    </recommendedName>
</protein>
<dbReference type="InterPro" id="IPR018060">
    <property type="entry name" value="HTH_AraC"/>
</dbReference>
<dbReference type="PROSITE" id="PS01124">
    <property type="entry name" value="HTH_ARAC_FAMILY_2"/>
    <property type="match status" value="1"/>
</dbReference>
<dbReference type="SUPFAM" id="SSF46689">
    <property type="entry name" value="Homeodomain-like"/>
    <property type="match status" value="1"/>
</dbReference>
<dbReference type="InterPro" id="IPR009057">
    <property type="entry name" value="Homeodomain-like_sf"/>
</dbReference>
<evidence type="ECO:0000256" key="2">
    <source>
        <dbReference type="ARBA" id="ARBA00023125"/>
    </source>
</evidence>